<dbReference type="AlphaFoldDB" id="A0A0H4WKJ9"/>
<dbReference type="STRING" id="1297742.A176_000808"/>
<keyword evidence="1 4" id="KW-0349">Heme</keyword>
<reference evidence="6 7" key="1">
    <citation type="journal article" date="2016" name="PLoS ONE">
        <title>Complete Genome Sequence and Comparative Genomics of a Novel Myxobacterium Myxococcus hansupus.</title>
        <authorList>
            <person name="Sharma G."/>
            <person name="Narwani T."/>
            <person name="Subramanian S."/>
        </authorList>
    </citation>
    <scope>NUCLEOTIDE SEQUENCE [LARGE SCALE GENOMIC DNA]</scope>
    <source>
        <strain evidence="7">mixupus</strain>
    </source>
</reference>
<accession>A0A0H4WKJ9</accession>
<dbReference type="Proteomes" id="UP000009026">
    <property type="component" value="Chromosome"/>
</dbReference>
<keyword evidence="7" id="KW-1185">Reference proteome</keyword>
<name>A0A0H4WKJ9_9BACT</name>
<protein>
    <submittedName>
        <fullName evidence="6">ABC-type Fe3+ transport system protein</fullName>
    </submittedName>
</protein>
<dbReference type="GO" id="GO:0020037">
    <property type="term" value="F:heme binding"/>
    <property type="evidence" value="ECO:0007669"/>
    <property type="project" value="InterPro"/>
</dbReference>
<proteinExistence type="predicted"/>
<dbReference type="PATRIC" id="fig|1297742.4.peg.823"/>
<gene>
    <name evidence="6" type="ORF">A176_000808</name>
</gene>
<dbReference type="PROSITE" id="PS51257">
    <property type="entry name" value="PROKAR_LIPOPROTEIN"/>
    <property type="match status" value="1"/>
</dbReference>
<evidence type="ECO:0000256" key="1">
    <source>
        <dbReference type="ARBA" id="ARBA00022617"/>
    </source>
</evidence>
<keyword evidence="3 4" id="KW-0408">Iron</keyword>
<dbReference type="EMBL" id="CP012109">
    <property type="protein sequence ID" value="AKQ63896.1"/>
    <property type="molecule type" value="Genomic_DNA"/>
</dbReference>
<sequence length="197" mass="21861">MRWLIPAAGLAALTGCNVSSEFLQRMEHQAKYEYYEASDFWADGRAMRTPPQGTVPRERFDKLPELKDAVQRQVALTGRSGGQPIAHVPITVDQNLLTLGQKKYNIVCSQCHGVLGDGNSVVAENMGLRLPPSLLDLASKTDGHFYMAINEGYGVMPSFSGELDLRERWAVVAYVRALQTARNTRTDGQQPVPQENR</sequence>
<evidence type="ECO:0000256" key="3">
    <source>
        <dbReference type="ARBA" id="ARBA00023004"/>
    </source>
</evidence>
<dbReference type="PANTHER" id="PTHR40394">
    <property type="entry name" value="LIPOPROTEIN-RELATED"/>
    <property type="match status" value="1"/>
</dbReference>
<dbReference type="PANTHER" id="PTHR40394:SF2">
    <property type="entry name" value="QUINOL:CYTOCHROME C OXIDOREDUCTASE MEMBRANE PROTEIN"/>
    <property type="match status" value="1"/>
</dbReference>
<dbReference type="PROSITE" id="PS51007">
    <property type="entry name" value="CYTC"/>
    <property type="match status" value="1"/>
</dbReference>
<evidence type="ECO:0000313" key="6">
    <source>
        <dbReference type="EMBL" id="AKQ63896.1"/>
    </source>
</evidence>
<organism evidence="6 7">
    <name type="scientific">Pseudomyxococcus hansupus</name>
    <dbReference type="NCBI Taxonomy" id="1297742"/>
    <lineage>
        <taxon>Bacteria</taxon>
        <taxon>Pseudomonadati</taxon>
        <taxon>Myxococcota</taxon>
        <taxon>Myxococcia</taxon>
        <taxon>Myxococcales</taxon>
        <taxon>Cystobacterineae</taxon>
        <taxon>Myxococcaceae</taxon>
        <taxon>Pseudomyxococcus</taxon>
    </lineage>
</organism>
<dbReference type="GO" id="GO:0009055">
    <property type="term" value="F:electron transfer activity"/>
    <property type="evidence" value="ECO:0007669"/>
    <property type="project" value="InterPro"/>
</dbReference>
<dbReference type="Pfam" id="PF13442">
    <property type="entry name" value="Cytochrome_CBB3"/>
    <property type="match status" value="1"/>
</dbReference>
<dbReference type="eggNOG" id="COG2010">
    <property type="taxonomic scope" value="Bacteria"/>
</dbReference>
<dbReference type="RefSeq" id="WP_002635918.1">
    <property type="nucleotide sequence ID" value="NZ_CP012109.1"/>
</dbReference>
<feature type="domain" description="Cytochrome c" evidence="5">
    <location>
        <begin position="95"/>
        <end position="179"/>
    </location>
</feature>
<dbReference type="OrthoDB" id="9773456at2"/>
<evidence type="ECO:0000256" key="4">
    <source>
        <dbReference type="PROSITE-ProRule" id="PRU00433"/>
    </source>
</evidence>
<keyword evidence="2 4" id="KW-0479">Metal-binding</keyword>
<dbReference type="GO" id="GO:0046872">
    <property type="term" value="F:metal ion binding"/>
    <property type="evidence" value="ECO:0007669"/>
    <property type="project" value="UniProtKB-KW"/>
</dbReference>
<evidence type="ECO:0000259" key="5">
    <source>
        <dbReference type="PROSITE" id="PS51007"/>
    </source>
</evidence>
<dbReference type="InterPro" id="IPR009056">
    <property type="entry name" value="Cyt_c-like_dom"/>
</dbReference>
<dbReference type="Gene3D" id="1.10.760.10">
    <property type="entry name" value="Cytochrome c-like domain"/>
    <property type="match status" value="1"/>
</dbReference>
<evidence type="ECO:0000313" key="7">
    <source>
        <dbReference type="Proteomes" id="UP000009026"/>
    </source>
</evidence>
<dbReference type="SUPFAM" id="SSF46626">
    <property type="entry name" value="Cytochrome c"/>
    <property type="match status" value="1"/>
</dbReference>
<dbReference type="InterPro" id="IPR036909">
    <property type="entry name" value="Cyt_c-like_dom_sf"/>
</dbReference>
<dbReference type="KEGG" id="mym:A176_000808"/>
<evidence type="ECO:0000256" key="2">
    <source>
        <dbReference type="ARBA" id="ARBA00022723"/>
    </source>
</evidence>